<name>A0A7S3TC46_EMIHU</name>
<organism evidence="3">
    <name type="scientific">Emiliania huxleyi</name>
    <name type="common">Coccolithophore</name>
    <name type="synonym">Pontosphaera huxleyi</name>
    <dbReference type="NCBI Taxonomy" id="2903"/>
    <lineage>
        <taxon>Eukaryota</taxon>
        <taxon>Haptista</taxon>
        <taxon>Haptophyta</taxon>
        <taxon>Prymnesiophyceae</taxon>
        <taxon>Isochrysidales</taxon>
        <taxon>Noelaerhabdaceae</taxon>
        <taxon>Emiliania</taxon>
    </lineage>
</organism>
<feature type="domain" description="TauD/TfdA-like" evidence="2">
    <location>
        <begin position="10"/>
        <end position="129"/>
    </location>
</feature>
<accession>A0A7S3TC46</accession>
<gene>
    <name evidence="3" type="ORF">EHUX00137_LOCUS35997</name>
</gene>
<dbReference type="Pfam" id="PF02668">
    <property type="entry name" value="TauD"/>
    <property type="match status" value="1"/>
</dbReference>
<evidence type="ECO:0000256" key="1">
    <source>
        <dbReference type="ARBA" id="ARBA00023002"/>
    </source>
</evidence>
<dbReference type="Pfam" id="PF03069">
    <property type="entry name" value="FmdA_AmdA"/>
    <property type="match status" value="2"/>
</dbReference>
<dbReference type="Gene3D" id="3.60.130.10">
    <property type="entry name" value="Clavaminate synthase-like"/>
    <property type="match status" value="1"/>
</dbReference>
<dbReference type="InterPro" id="IPR003819">
    <property type="entry name" value="TauD/TfdA-like"/>
</dbReference>
<reference evidence="3" key="1">
    <citation type="submission" date="2021-01" db="EMBL/GenBank/DDBJ databases">
        <authorList>
            <person name="Corre E."/>
            <person name="Pelletier E."/>
            <person name="Niang G."/>
            <person name="Scheremetjew M."/>
            <person name="Finn R."/>
            <person name="Kale V."/>
            <person name="Holt S."/>
            <person name="Cochrane G."/>
            <person name="Meng A."/>
            <person name="Brown T."/>
            <person name="Cohen L."/>
        </authorList>
    </citation>
    <scope>NUCLEOTIDE SEQUENCE</scope>
    <source>
        <strain evidence="3">379</strain>
    </source>
</reference>
<dbReference type="GO" id="GO:0016811">
    <property type="term" value="F:hydrolase activity, acting on carbon-nitrogen (but not peptide) bonds, in linear amides"/>
    <property type="evidence" value="ECO:0007669"/>
    <property type="project" value="InterPro"/>
</dbReference>
<proteinExistence type="predicted"/>
<keyword evidence="1" id="KW-0560">Oxidoreductase</keyword>
<dbReference type="AlphaFoldDB" id="A0A7S3TC46"/>
<dbReference type="PANTHER" id="PTHR31891">
    <property type="entry name" value="FORMAMIDASE C869.04-RELATED"/>
    <property type="match status" value="1"/>
</dbReference>
<dbReference type="SUPFAM" id="SSF51197">
    <property type="entry name" value="Clavaminate synthase-like"/>
    <property type="match status" value="1"/>
</dbReference>
<evidence type="ECO:0000259" key="2">
    <source>
        <dbReference type="Pfam" id="PF02668"/>
    </source>
</evidence>
<sequence length="518" mass="55088">MRHLEARDPGRPKVTAQDIAAKPDCIYPLVRTHPDTGRRALFLNPKNTKRVVRLGASWPETCDDPAPPDGLPTDADGVAFVKSLAQRVIDTGVYAHQWQRGDLVLWDNRQLMHAAAPFDADKFERLLFRAEFSGEPVLHWPIDAPVASLTTRPPSHPLQSPCDFYLAARPESVAWGYIDPKRGAQLVVSDGATVAIDTVTSGGPACLPCDEEGGGSAGGGGGSSWQTPSALHEIHLRVQQDRIGVHVLTGPVFVRGAAPGDVLRVDVLEVALLADWAWTMSRPYGGALEWRQPPHLRHTRLDAKAGVARPPWGGELDLRPFFGVMATAPPVGFGRQSSIPPRNEFGGNLDCKELVAGSTLYLPVHVAGAMFVVGDGHARQGDGECCGTALETCLAGAFRLSVVKPSVPPSLPVGGPRAGVRAPLARPRAETDGALITLACAMRVDDAASAALEAMLDWLGELRPALDRRDAYMLLSVAGDVHVTQLVNGTSRGCHVVLQKRCLPPADGEAGPAAAVAT</sequence>
<dbReference type="Gene3D" id="2.60.120.580">
    <property type="entry name" value="Acetamidase/Formamidase-like domains"/>
    <property type="match status" value="2"/>
</dbReference>
<dbReference type="EMBL" id="HBIR01046095">
    <property type="protein sequence ID" value="CAE0580173.1"/>
    <property type="molecule type" value="Transcribed_RNA"/>
</dbReference>
<dbReference type="InterPro" id="IPR004304">
    <property type="entry name" value="FmdA_AmdA"/>
</dbReference>
<protein>
    <recommendedName>
        <fullName evidence="2">TauD/TfdA-like domain-containing protein</fullName>
    </recommendedName>
</protein>
<dbReference type="SUPFAM" id="SSF141130">
    <property type="entry name" value="Acetamidase/Formamidase-like"/>
    <property type="match status" value="1"/>
</dbReference>
<dbReference type="GO" id="GO:0016491">
    <property type="term" value="F:oxidoreductase activity"/>
    <property type="evidence" value="ECO:0007669"/>
    <property type="project" value="UniProtKB-KW"/>
</dbReference>
<dbReference type="Gene3D" id="3.10.28.20">
    <property type="entry name" value="Acetamidase/Formamidase-like domains"/>
    <property type="match status" value="1"/>
</dbReference>
<evidence type="ECO:0000313" key="3">
    <source>
        <dbReference type="EMBL" id="CAE0580173.1"/>
    </source>
</evidence>
<dbReference type="InterPro" id="IPR042098">
    <property type="entry name" value="TauD-like_sf"/>
</dbReference>
<dbReference type="PANTHER" id="PTHR31891:SF1">
    <property type="entry name" value="FORMAMIDASE C869.04-RELATED"/>
    <property type="match status" value="1"/>
</dbReference>